<evidence type="ECO:0000256" key="6">
    <source>
        <dbReference type="ARBA" id="ARBA00093546"/>
    </source>
</evidence>
<proteinExistence type="inferred from homology"/>
<comment type="subcellular location">
    <subcellularLocation>
        <location evidence="1 7">Secreted</location>
        <location evidence="1 7">Cell wall</location>
    </subcellularLocation>
</comment>
<keyword evidence="5 7" id="KW-1015">Disulfide bond</keyword>
<dbReference type="GO" id="GO:0005199">
    <property type="term" value="F:structural constituent of cell wall"/>
    <property type="evidence" value="ECO:0007669"/>
    <property type="project" value="InterPro"/>
</dbReference>
<dbReference type="AlphaFoldDB" id="A0AAD6VFY0"/>
<keyword evidence="3 7" id="KW-0134">Cell wall</keyword>
<evidence type="ECO:0000256" key="7">
    <source>
        <dbReference type="RuleBase" id="RU365009"/>
    </source>
</evidence>
<dbReference type="CDD" id="cd23507">
    <property type="entry name" value="hydrophobin_I"/>
    <property type="match status" value="1"/>
</dbReference>
<organism evidence="8 9">
    <name type="scientific">Mycena pura</name>
    <dbReference type="NCBI Taxonomy" id="153505"/>
    <lineage>
        <taxon>Eukaryota</taxon>
        <taxon>Fungi</taxon>
        <taxon>Dikarya</taxon>
        <taxon>Basidiomycota</taxon>
        <taxon>Agaricomycotina</taxon>
        <taxon>Agaricomycetes</taxon>
        <taxon>Agaricomycetidae</taxon>
        <taxon>Agaricales</taxon>
        <taxon>Marasmiineae</taxon>
        <taxon>Mycenaceae</taxon>
        <taxon>Mycena</taxon>
    </lineage>
</organism>
<dbReference type="Pfam" id="PF01185">
    <property type="entry name" value="Hydrophobin"/>
    <property type="match status" value="1"/>
</dbReference>
<evidence type="ECO:0000256" key="4">
    <source>
        <dbReference type="ARBA" id="ARBA00022525"/>
    </source>
</evidence>
<evidence type="ECO:0000256" key="2">
    <source>
        <dbReference type="ARBA" id="ARBA00010446"/>
    </source>
</evidence>
<feature type="chain" id="PRO_5041779244" description="Hydrophobin" evidence="7">
    <location>
        <begin position="20"/>
        <end position="105"/>
    </location>
</feature>
<dbReference type="Proteomes" id="UP001219525">
    <property type="component" value="Unassembled WGS sequence"/>
</dbReference>
<sequence>MFSKLSLVVASLLVTLAAANYPAPPPGTADQCCETVGDKSNPIVQTFAALAGVDLSGVLSNLEIGVDCSPITVLGNVCSSTAVNCPANQPGSPALININCIPITF</sequence>
<reference evidence="8" key="1">
    <citation type="submission" date="2023-03" db="EMBL/GenBank/DDBJ databases">
        <title>Massive genome expansion in bonnet fungi (Mycena s.s.) driven by repeated elements and novel gene families across ecological guilds.</title>
        <authorList>
            <consortium name="Lawrence Berkeley National Laboratory"/>
            <person name="Harder C.B."/>
            <person name="Miyauchi S."/>
            <person name="Viragh M."/>
            <person name="Kuo A."/>
            <person name="Thoen E."/>
            <person name="Andreopoulos B."/>
            <person name="Lu D."/>
            <person name="Skrede I."/>
            <person name="Drula E."/>
            <person name="Henrissat B."/>
            <person name="Morin E."/>
            <person name="Kohler A."/>
            <person name="Barry K."/>
            <person name="LaButti K."/>
            <person name="Morin E."/>
            <person name="Salamov A."/>
            <person name="Lipzen A."/>
            <person name="Mereny Z."/>
            <person name="Hegedus B."/>
            <person name="Baldrian P."/>
            <person name="Stursova M."/>
            <person name="Weitz H."/>
            <person name="Taylor A."/>
            <person name="Grigoriev I.V."/>
            <person name="Nagy L.G."/>
            <person name="Martin F."/>
            <person name="Kauserud H."/>
        </authorList>
    </citation>
    <scope>NUCLEOTIDE SEQUENCE</scope>
    <source>
        <strain evidence="8">9144</strain>
    </source>
</reference>
<comment type="subunit">
    <text evidence="6">Self-assembles to form functional amyloid fibrils called rodlets. Self-assembly into fibrillar rodlets occurs spontaneously at hydrophobic:hydrophilic interfaces and the rodlets further associate laterally to form amphipathic monolayers.</text>
</comment>
<keyword evidence="4 7" id="KW-0964">Secreted</keyword>
<accession>A0AAD6VFY0</accession>
<feature type="signal peptide" evidence="7">
    <location>
        <begin position="1"/>
        <end position="19"/>
    </location>
</feature>
<keyword evidence="7" id="KW-0732">Signal</keyword>
<protein>
    <recommendedName>
        <fullName evidence="7">Hydrophobin</fullName>
    </recommendedName>
</protein>
<evidence type="ECO:0000313" key="9">
    <source>
        <dbReference type="Proteomes" id="UP001219525"/>
    </source>
</evidence>
<gene>
    <name evidence="8" type="ORF">GGX14DRAFT_566779</name>
</gene>
<evidence type="ECO:0000256" key="3">
    <source>
        <dbReference type="ARBA" id="ARBA00022512"/>
    </source>
</evidence>
<dbReference type="GO" id="GO:0009277">
    <property type="term" value="C:fungal-type cell wall"/>
    <property type="evidence" value="ECO:0007669"/>
    <property type="project" value="InterPro"/>
</dbReference>
<keyword evidence="9" id="KW-1185">Reference proteome</keyword>
<comment type="caution">
    <text evidence="8">The sequence shown here is derived from an EMBL/GenBank/DDBJ whole genome shotgun (WGS) entry which is preliminary data.</text>
</comment>
<evidence type="ECO:0000256" key="5">
    <source>
        <dbReference type="ARBA" id="ARBA00023157"/>
    </source>
</evidence>
<name>A0AAD6VFY0_9AGAR</name>
<evidence type="ECO:0000256" key="1">
    <source>
        <dbReference type="ARBA" id="ARBA00004191"/>
    </source>
</evidence>
<comment type="similarity">
    <text evidence="2 7">Belongs to the fungal hydrophobin family.</text>
</comment>
<evidence type="ECO:0000313" key="8">
    <source>
        <dbReference type="EMBL" id="KAJ7208561.1"/>
    </source>
</evidence>
<dbReference type="SMART" id="SM00075">
    <property type="entry name" value="HYDRO"/>
    <property type="match status" value="1"/>
</dbReference>
<dbReference type="InterPro" id="IPR001338">
    <property type="entry name" value="Class_I_Hydrophobin"/>
</dbReference>
<dbReference type="EMBL" id="JARJCW010000033">
    <property type="protein sequence ID" value="KAJ7208561.1"/>
    <property type="molecule type" value="Genomic_DNA"/>
</dbReference>